<evidence type="ECO:0000256" key="3">
    <source>
        <dbReference type="ARBA" id="ARBA00022448"/>
    </source>
</evidence>
<dbReference type="Gene3D" id="3.90.1440.10">
    <property type="entry name" value="SecA, preprotein cross-linking domain"/>
    <property type="match status" value="1"/>
</dbReference>
<dbReference type="InterPro" id="IPR001650">
    <property type="entry name" value="Helicase_C-like"/>
</dbReference>
<comment type="similarity">
    <text evidence="2 12 13">Belongs to the SecA family.</text>
</comment>
<dbReference type="Gene3D" id="1.10.3060.10">
    <property type="entry name" value="Helical scaffold and wing domains of SecA"/>
    <property type="match status" value="1"/>
</dbReference>
<evidence type="ECO:0000256" key="9">
    <source>
        <dbReference type="ARBA" id="ARBA00022967"/>
    </source>
</evidence>
<comment type="subunit">
    <text evidence="12">Monomer and homodimer. Part of the essential Sec protein translocation apparatus which comprises SecA, SecYEG and auxiliary proteins SecDF. Other proteins may also be involved.</text>
</comment>
<feature type="binding site" evidence="12">
    <location>
        <position position="85"/>
    </location>
    <ligand>
        <name>ATP</name>
        <dbReference type="ChEBI" id="CHEBI:30616"/>
    </ligand>
</feature>
<evidence type="ECO:0000256" key="12">
    <source>
        <dbReference type="HAMAP-Rule" id="MF_01382"/>
    </source>
</evidence>
<dbReference type="InterPro" id="IPR014001">
    <property type="entry name" value="Helicase_ATP-bd"/>
</dbReference>
<dbReference type="InterPro" id="IPR000185">
    <property type="entry name" value="SecA"/>
</dbReference>
<dbReference type="SMART" id="SM00957">
    <property type="entry name" value="SecA_DEAD"/>
    <property type="match status" value="1"/>
</dbReference>
<evidence type="ECO:0000256" key="2">
    <source>
        <dbReference type="ARBA" id="ARBA00007650"/>
    </source>
</evidence>
<keyword evidence="8 12" id="KW-0653">Protein transport</keyword>
<organism evidence="18 19">
    <name type="scientific">Streptomyces silvisoli</name>
    <dbReference type="NCBI Taxonomy" id="3034235"/>
    <lineage>
        <taxon>Bacteria</taxon>
        <taxon>Bacillati</taxon>
        <taxon>Actinomycetota</taxon>
        <taxon>Actinomycetes</taxon>
        <taxon>Kitasatosporales</taxon>
        <taxon>Streptomycetaceae</taxon>
        <taxon>Streptomyces</taxon>
    </lineage>
</organism>
<dbReference type="HAMAP" id="MF_01382">
    <property type="entry name" value="SecA"/>
    <property type="match status" value="1"/>
</dbReference>
<dbReference type="Proteomes" id="UP001216579">
    <property type="component" value="Unassembled WGS sequence"/>
</dbReference>
<dbReference type="PRINTS" id="PR00906">
    <property type="entry name" value="SECA"/>
</dbReference>
<dbReference type="CDD" id="cd17928">
    <property type="entry name" value="DEXDc_SecA"/>
    <property type="match status" value="1"/>
</dbReference>
<dbReference type="NCBIfam" id="NF009538">
    <property type="entry name" value="PRK12904.1"/>
    <property type="match status" value="1"/>
</dbReference>
<feature type="domain" description="Helicase ATP-binding" evidence="15">
    <location>
        <begin position="87"/>
        <end position="232"/>
    </location>
</feature>
<feature type="binding site" evidence="12">
    <location>
        <begin position="103"/>
        <end position="107"/>
    </location>
    <ligand>
        <name>ATP</name>
        <dbReference type="ChEBI" id="CHEBI:30616"/>
    </ligand>
</feature>
<comment type="catalytic activity">
    <reaction evidence="12">
        <text>ATP + H2O + cellular proteinSide 1 = ADP + phosphate + cellular proteinSide 2.</text>
        <dbReference type="EC" id="7.4.2.8"/>
    </reaction>
</comment>
<comment type="caution">
    <text evidence="18">The sequence shown here is derived from an EMBL/GenBank/DDBJ whole genome shotgun (WGS) entry which is preliminary data.</text>
</comment>
<dbReference type="PROSITE" id="PS51194">
    <property type="entry name" value="HELICASE_CTER"/>
    <property type="match status" value="1"/>
</dbReference>
<keyword evidence="9 12" id="KW-1278">Translocase</keyword>
<dbReference type="PROSITE" id="PS01312">
    <property type="entry name" value="SECA"/>
    <property type="match status" value="1"/>
</dbReference>
<evidence type="ECO:0000313" key="19">
    <source>
        <dbReference type="Proteomes" id="UP001216579"/>
    </source>
</evidence>
<feature type="domain" description="Helicase C-terminal" evidence="16">
    <location>
        <begin position="418"/>
        <end position="619"/>
    </location>
</feature>
<comment type="subcellular location">
    <subcellularLocation>
        <location evidence="12">Cell membrane</location>
        <topology evidence="12">Peripheral membrane protein</topology>
        <orientation evidence="12">Cytoplasmic side</orientation>
    </subcellularLocation>
    <subcellularLocation>
        <location evidence="12">Cytoplasm</location>
    </subcellularLocation>
    <subcellularLocation>
        <location evidence="1">Membrane</location>
        <topology evidence="1">Peripheral membrane protein</topology>
    </subcellularLocation>
    <text evidence="12">Distribution is 50-50.</text>
</comment>
<evidence type="ECO:0000259" key="16">
    <source>
        <dbReference type="PROSITE" id="PS51194"/>
    </source>
</evidence>
<keyword evidence="7 12" id="KW-0067">ATP-binding</keyword>
<evidence type="ECO:0000313" key="18">
    <source>
        <dbReference type="EMBL" id="MDF3292976.1"/>
    </source>
</evidence>
<keyword evidence="5 12" id="KW-0963">Cytoplasm</keyword>
<evidence type="ECO:0000256" key="10">
    <source>
        <dbReference type="ARBA" id="ARBA00023010"/>
    </source>
</evidence>
<feature type="region of interest" description="Disordered" evidence="14">
    <location>
        <begin position="875"/>
        <end position="927"/>
    </location>
</feature>
<evidence type="ECO:0000259" key="17">
    <source>
        <dbReference type="PROSITE" id="PS51196"/>
    </source>
</evidence>
<evidence type="ECO:0000256" key="11">
    <source>
        <dbReference type="ARBA" id="ARBA00023136"/>
    </source>
</evidence>
<proteinExistence type="inferred from homology"/>
<dbReference type="RefSeq" id="WP_269857667.1">
    <property type="nucleotide sequence ID" value="NZ_JARJBC010000021.1"/>
</dbReference>
<keyword evidence="10 12" id="KW-0811">Translocation</keyword>
<dbReference type="InterPro" id="IPR036670">
    <property type="entry name" value="SecA_X-link_sf"/>
</dbReference>
<keyword evidence="11 12" id="KW-0472">Membrane</keyword>
<dbReference type="InterPro" id="IPR044722">
    <property type="entry name" value="SecA_SF2_C"/>
</dbReference>
<dbReference type="EC" id="7.4.2.8" evidence="12"/>
<feature type="domain" description="SecA family profile" evidence="17">
    <location>
        <begin position="1"/>
        <end position="614"/>
    </location>
</feature>
<dbReference type="Pfam" id="PF07516">
    <property type="entry name" value="SecA_SW"/>
    <property type="match status" value="1"/>
</dbReference>
<dbReference type="PROSITE" id="PS51192">
    <property type="entry name" value="HELICASE_ATP_BIND_1"/>
    <property type="match status" value="1"/>
</dbReference>
<reference evidence="18 19" key="1">
    <citation type="submission" date="2023-03" db="EMBL/GenBank/DDBJ databases">
        <title>Draft genome sequence of Streptomyces sp. RB6PN23 isolated from peat swamp forest in Thailand.</title>
        <authorList>
            <person name="Klaysubun C."/>
            <person name="Duangmal K."/>
        </authorList>
    </citation>
    <scope>NUCLEOTIDE SEQUENCE [LARGE SCALE GENOMIC DNA]</scope>
    <source>
        <strain evidence="18 19">RB6PN23</strain>
    </source>
</reference>
<keyword evidence="6 12" id="KW-0547">Nucleotide-binding</keyword>
<dbReference type="InterPro" id="IPR027417">
    <property type="entry name" value="P-loop_NTPase"/>
</dbReference>
<dbReference type="InterPro" id="IPR014018">
    <property type="entry name" value="SecA_motor_DEAD"/>
</dbReference>
<feature type="compositionally biased region" description="Basic residues" evidence="14">
    <location>
        <begin position="914"/>
        <end position="927"/>
    </location>
</feature>
<protein>
    <recommendedName>
        <fullName evidence="12 13">Protein translocase subunit SecA</fullName>
        <ecNumber evidence="12">7.4.2.8</ecNumber>
    </recommendedName>
</protein>
<evidence type="ECO:0000256" key="6">
    <source>
        <dbReference type="ARBA" id="ARBA00022741"/>
    </source>
</evidence>
<evidence type="ECO:0000256" key="8">
    <source>
        <dbReference type="ARBA" id="ARBA00022927"/>
    </source>
</evidence>
<dbReference type="EMBL" id="JARJBC010000021">
    <property type="protein sequence ID" value="MDF3292976.1"/>
    <property type="molecule type" value="Genomic_DNA"/>
</dbReference>
<dbReference type="InterPro" id="IPR011116">
    <property type="entry name" value="SecA_Wing/Scaffold"/>
</dbReference>
<name>A0ABT5ZTC4_9ACTN</name>
<feature type="binding site" evidence="12">
    <location>
        <position position="492"/>
    </location>
    <ligand>
        <name>ATP</name>
        <dbReference type="ChEBI" id="CHEBI:30616"/>
    </ligand>
</feature>
<feature type="compositionally biased region" description="Gly residues" evidence="14">
    <location>
        <begin position="886"/>
        <end position="900"/>
    </location>
</feature>
<sequence length="927" mass="104776">MSVFGKILRAGEGKILRKLTRIADQVNSIEEDFVNLTDAELRALTDEYKQRYADGESLDDLLPEAFATVREAAKRVLGQRHYDVQLMGGAALHLGYVAEMRTGEGKTLVGTLPAYLNAISGKGVHLITVNDYLAERDSEWMGRVHRFLGLEVGCILANMTPAERREQYACDITYGTNNEFGFDYLRDNMAWSQEELVQRGHNFAIVDEVDSILIDEARTPLIISGPADQATKWYSDFAKLVQRLKLDRDYEIDEKKRTVGVLEEGVTRVEDWLGIDNLYESVNTPLVGFLNNAIKAKELYKRDKDYVVIDGEVMIVDEHTGRILAGRRYNEGMHQAIEAKEGVEIQNENQTLATITLQNFFRLYDKLCGMTGTAMTEAAEFYQIYKLGVVPIPTHRPVQRMDKSDLIYRTEESKFRAVVDDIAEKHEKGQPVLVGTTSVEKSEYLSQQLAKRGVPHEVLNAKQHDREATIVAQAGRKGAVTVATNMAGRGTDIKLGGNPDDLAEADLRQRGLDPVEHVEEWAAALPEALERAEAVVKAEFEEVKELGGLYVLGTERHESRRIDNQLRGRSGRQGDPGESRFYLSLGDDLMRLFKAQMVERVMAMANVPDDVPIENKMVTRAIASAQSQVEQQNFEIRKNVLKYDEVLNRQREVIYGERRRVLEGEDLREQVMHFMDDTIEDYIKAETSEGFAEEWDLEKLWGAFAQLYPITVTIDELDEAAGDRAGVTADFISEMIVEDIHKQYEAREKELGSDIMRELERRVVLSVLDRKWREHLYEMDYLQEGIGLRAMAQRDPLVEYQREGFDMFNAMMDGIKEESVGYLFNLEVQVEQQVEEVPVPVDALPALEKEDVVPAGAVRPEIRAKGLEAPQRPDRLHFSAPKVDGEGGIVEGDFSTGGEGAPVVSETDGMTRAERRKAQKGGRRRKK</sequence>
<dbReference type="NCBIfam" id="TIGR00963">
    <property type="entry name" value="secA"/>
    <property type="match status" value="1"/>
</dbReference>
<evidence type="ECO:0000256" key="5">
    <source>
        <dbReference type="ARBA" id="ARBA00022490"/>
    </source>
</evidence>
<dbReference type="SUPFAM" id="SSF81767">
    <property type="entry name" value="Pre-protein crosslinking domain of SecA"/>
    <property type="match status" value="1"/>
</dbReference>
<dbReference type="InterPro" id="IPR036266">
    <property type="entry name" value="SecA_Wing/Scaffold_sf"/>
</dbReference>
<evidence type="ECO:0000256" key="1">
    <source>
        <dbReference type="ARBA" id="ARBA00004170"/>
    </source>
</evidence>
<keyword evidence="4 12" id="KW-1003">Cell membrane</keyword>
<dbReference type="Pfam" id="PF21090">
    <property type="entry name" value="P-loop_SecA"/>
    <property type="match status" value="1"/>
</dbReference>
<dbReference type="PANTHER" id="PTHR30612:SF0">
    <property type="entry name" value="CHLOROPLAST PROTEIN-TRANSPORTING ATPASE"/>
    <property type="match status" value="1"/>
</dbReference>
<evidence type="ECO:0000256" key="4">
    <source>
        <dbReference type="ARBA" id="ARBA00022475"/>
    </source>
</evidence>
<dbReference type="SUPFAM" id="SSF81886">
    <property type="entry name" value="Helical scaffold and wing domains of SecA"/>
    <property type="match status" value="1"/>
</dbReference>
<dbReference type="CDD" id="cd18803">
    <property type="entry name" value="SF2_C_secA"/>
    <property type="match status" value="1"/>
</dbReference>
<dbReference type="SUPFAM" id="SSF52540">
    <property type="entry name" value="P-loop containing nucleoside triphosphate hydrolases"/>
    <property type="match status" value="2"/>
</dbReference>
<dbReference type="Pfam" id="PF07517">
    <property type="entry name" value="SecA_DEAD"/>
    <property type="match status" value="1"/>
</dbReference>
<evidence type="ECO:0000259" key="15">
    <source>
        <dbReference type="PROSITE" id="PS51192"/>
    </source>
</evidence>
<dbReference type="PANTHER" id="PTHR30612">
    <property type="entry name" value="SECA INNER MEMBRANE COMPONENT OF SEC PROTEIN SECRETION SYSTEM"/>
    <property type="match status" value="1"/>
</dbReference>
<dbReference type="PROSITE" id="PS51196">
    <property type="entry name" value="SECA_MOTOR_DEAD"/>
    <property type="match status" value="1"/>
</dbReference>
<evidence type="ECO:0000256" key="13">
    <source>
        <dbReference type="RuleBase" id="RU003874"/>
    </source>
</evidence>
<dbReference type="InterPro" id="IPR011130">
    <property type="entry name" value="SecA_preprotein_X-link_dom"/>
</dbReference>
<dbReference type="InterPro" id="IPR020937">
    <property type="entry name" value="SecA_CS"/>
</dbReference>
<gene>
    <name evidence="12 18" type="primary">secA</name>
    <name evidence="18" type="ORF">P3G67_27900</name>
</gene>
<evidence type="ECO:0000256" key="14">
    <source>
        <dbReference type="SAM" id="MobiDB-lite"/>
    </source>
</evidence>
<dbReference type="SMART" id="SM00958">
    <property type="entry name" value="SecA_PP_bind"/>
    <property type="match status" value="1"/>
</dbReference>
<keyword evidence="3 12" id="KW-0813">Transport</keyword>
<keyword evidence="19" id="KW-1185">Reference proteome</keyword>
<evidence type="ECO:0000256" key="7">
    <source>
        <dbReference type="ARBA" id="ARBA00022840"/>
    </source>
</evidence>
<dbReference type="Pfam" id="PF01043">
    <property type="entry name" value="SecA_PP_bind"/>
    <property type="match status" value="1"/>
</dbReference>
<accession>A0ABT5ZTC4</accession>
<dbReference type="InterPro" id="IPR011115">
    <property type="entry name" value="SecA_DEAD"/>
</dbReference>
<dbReference type="Gene3D" id="3.40.50.300">
    <property type="entry name" value="P-loop containing nucleotide triphosphate hydrolases"/>
    <property type="match status" value="2"/>
</dbReference>
<comment type="function">
    <text evidence="12">Part of the Sec protein translocase complex. Interacts with the SecYEG preprotein conducting channel. Has a central role in coupling the hydrolysis of ATP to the transfer of proteins into and across the cell membrane, serving as an ATP-driven molecular motor driving the stepwise translocation of polypeptide chains across the membrane.</text>
</comment>